<comment type="caution">
    <text evidence="5">The sequence shown here is derived from an EMBL/GenBank/DDBJ whole genome shotgun (WGS) entry which is preliminary data.</text>
</comment>
<feature type="coiled-coil region" evidence="1">
    <location>
        <begin position="123"/>
        <end position="150"/>
    </location>
</feature>
<feature type="domain" description="Pyosin/cloacin translocation" evidence="3">
    <location>
        <begin position="14"/>
        <end position="323"/>
    </location>
</feature>
<feature type="region of interest" description="Disordered" evidence="2">
    <location>
        <begin position="1"/>
        <end position="22"/>
    </location>
</feature>
<dbReference type="RefSeq" id="WP_083600921.1">
    <property type="nucleotide sequence ID" value="NZ_CAWMWP010000002.1"/>
</dbReference>
<dbReference type="InterPro" id="IPR009105">
    <property type="entry name" value="Colicin_E3_ribonuclease"/>
</dbReference>
<dbReference type="InterPro" id="IPR036725">
    <property type="entry name" value="ColE3_ribonuclease_sf"/>
</dbReference>
<gene>
    <name evidence="5" type="ORF">Xentx_01756</name>
</gene>
<feature type="compositionally biased region" description="Polar residues" evidence="2">
    <location>
        <begin position="1"/>
        <end position="11"/>
    </location>
</feature>
<feature type="compositionally biased region" description="Basic and acidic residues" evidence="2">
    <location>
        <begin position="503"/>
        <end position="515"/>
    </location>
</feature>
<evidence type="ECO:0000256" key="1">
    <source>
        <dbReference type="SAM" id="Coils"/>
    </source>
</evidence>
<dbReference type="Gene3D" id="3.10.380.10">
    <property type="entry name" value="Colicin E3-like ribonuclease domain"/>
    <property type="match status" value="1"/>
</dbReference>
<evidence type="ECO:0000313" key="6">
    <source>
        <dbReference type="Proteomes" id="UP000186277"/>
    </source>
</evidence>
<dbReference type="SUPFAM" id="SSF63840">
    <property type="entry name" value="Ribonuclease domain of colicin E3"/>
    <property type="match status" value="1"/>
</dbReference>
<dbReference type="InterPro" id="IPR016128">
    <property type="entry name" value="Pyosin/cloacin_T_dom"/>
</dbReference>
<reference evidence="5 6" key="1">
    <citation type="submission" date="2016-09" db="EMBL/GenBank/DDBJ databases">
        <title>Xenorhabdus thuongxuanensis sp. nov. and Xenorhabdus eapokensis sp. nov., isolated from Steinernema species.</title>
        <authorList>
            <person name="Kaempfer P."/>
            <person name="Tobias N.J."/>
            <person name="Phan Ke L."/>
            <person name="Bode H.B."/>
            <person name="Glaeser S.P."/>
        </authorList>
    </citation>
    <scope>NUCLEOTIDE SEQUENCE [LARGE SCALE GENOMIC DNA]</scope>
    <source>
        <strain evidence="5 6">30TX1</strain>
    </source>
</reference>
<accession>A0A1Q5U2Y9</accession>
<dbReference type="Proteomes" id="UP000186277">
    <property type="component" value="Unassembled WGS sequence"/>
</dbReference>
<dbReference type="Pfam" id="PF03515">
    <property type="entry name" value="Cloacin"/>
    <property type="match status" value="1"/>
</dbReference>
<evidence type="ECO:0000256" key="2">
    <source>
        <dbReference type="SAM" id="MobiDB-lite"/>
    </source>
</evidence>
<dbReference type="Pfam" id="PF09000">
    <property type="entry name" value="Cytotoxic"/>
    <property type="match status" value="1"/>
</dbReference>
<feature type="region of interest" description="Disordered" evidence="2">
    <location>
        <begin position="457"/>
        <end position="532"/>
    </location>
</feature>
<dbReference type="GO" id="GO:0016788">
    <property type="term" value="F:hydrolase activity, acting on ester bonds"/>
    <property type="evidence" value="ECO:0007669"/>
    <property type="project" value="InterPro"/>
</dbReference>
<dbReference type="OrthoDB" id="6975388at2"/>
<organism evidence="5 6">
    <name type="scientific">Xenorhabdus thuongxuanensis</name>
    <dbReference type="NCBI Taxonomy" id="1873484"/>
    <lineage>
        <taxon>Bacteria</taxon>
        <taxon>Pseudomonadati</taxon>
        <taxon>Pseudomonadota</taxon>
        <taxon>Gammaproteobacteria</taxon>
        <taxon>Enterobacterales</taxon>
        <taxon>Morganellaceae</taxon>
        <taxon>Xenorhabdus</taxon>
    </lineage>
</organism>
<sequence>MHDTMTVTSPGPSKDAGWGNENGFGDYNGGGSSGGYNDSNRSAGYAVAALSMARPGIPALAFPVNGVLSATLSIGTLDTGFMNPGNYIDSAKPFATRLADSALGIARFGSRFAGPVAGIASLLLDLESRRQDLIENIAKMEREAIENTRNKAWNRFGITDVYQVTALPVTTLFVGSLAMDEINAKIRGKNAVIADVVVQPVVDTKNQQRQMAIIRNPTSVPVVKAERTSTHFISNDYTAQVVAGMKPMVIQIDSAKTNVSKNQSVVPTPAVEVFSSALMSDTSHAIIDFDGKHEPIYISVSKTPTVEEEKKQLEEAKKREQEWYAAHPLLAATLELHEAQTEFTNIDSVYQDKQNHLNQLLNSPEGLTLSDPVKNPLVFQQNEFQRNFIRKEVKINDRSLINILLTRGETPYLKETVARTEKEPGYRSETLLATQSFYLQLGVRLVNAHRNIEQTKRDLAPLMESRNKAESKKKEKEQKVSEEKEKQRKGVQQDGHKYYPAPKTEDIKGLGELRKGPAKTPKQGSGGKRARWIGEKGRRIYEWDSQHGELEGYRASNGEHLGSFDPKTGNQLKPADLTRNIKKYL</sequence>
<evidence type="ECO:0000259" key="4">
    <source>
        <dbReference type="Pfam" id="PF09000"/>
    </source>
</evidence>
<feature type="domain" description="Colicin E3-like ribonuclease" evidence="4">
    <location>
        <begin position="500"/>
        <end position="582"/>
    </location>
</feature>
<dbReference type="GO" id="GO:0003723">
    <property type="term" value="F:RNA binding"/>
    <property type="evidence" value="ECO:0007669"/>
    <property type="project" value="InterPro"/>
</dbReference>
<dbReference type="AlphaFoldDB" id="A0A1Q5U2Y9"/>
<evidence type="ECO:0000313" key="5">
    <source>
        <dbReference type="EMBL" id="OKP06849.1"/>
    </source>
</evidence>
<evidence type="ECO:0000259" key="3">
    <source>
        <dbReference type="Pfam" id="PF03515"/>
    </source>
</evidence>
<dbReference type="GO" id="GO:0043022">
    <property type="term" value="F:ribosome binding"/>
    <property type="evidence" value="ECO:0007669"/>
    <property type="project" value="InterPro"/>
</dbReference>
<keyword evidence="6" id="KW-1185">Reference proteome</keyword>
<proteinExistence type="predicted"/>
<dbReference type="EMBL" id="MKGR01000010">
    <property type="protein sequence ID" value="OKP06849.1"/>
    <property type="molecule type" value="Genomic_DNA"/>
</dbReference>
<keyword evidence="1" id="KW-0175">Coiled coil</keyword>
<protein>
    <submittedName>
        <fullName evidence="5">Colicin-E6</fullName>
    </submittedName>
</protein>
<feature type="compositionally biased region" description="Basic and acidic residues" evidence="2">
    <location>
        <begin position="457"/>
        <end position="488"/>
    </location>
</feature>
<dbReference type="Gene3D" id="1.10.287.620">
    <property type="entry name" value="Helix Hairpins"/>
    <property type="match status" value="1"/>
</dbReference>
<name>A0A1Q5U2Y9_9GAMM</name>